<comment type="caution">
    <text evidence="2">The sequence shown here is derived from an EMBL/GenBank/DDBJ whole genome shotgun (WGS) entry which is preliminary data.</text>
</comment>
<accession>A0ABS4UMW8</accession>
<evidence type="ECO:0000313" key="2">
    <source>
        <dbReference type="EMBL" id="MBP2352992.1"/>
    </source>
</evidence>
<reference evidence="2 3" key="1">
    <citation type="submission" date="2021-03" db="EMBL/GenBank/DDBJ databases">
        <title>Sequencing the genomes of 1000 actinobacteria strains.</title>
        <authorList>
            <person name="Klenk H.-P."/>
        </authorList>
    </citation>
    <scope>NUCLEOTIDE SEQUENCE [LARGE SCALE GENOMIC DNA]</scope>
    <source>
        <strain evidence="2 3">DSM 18824</strain>
    </source>
</reference>
<gene>
    <name evidence="2" type="ORF">JOF29_004075</name>
</gene>
<name>A0ABS4UMW8_9ACTN</name>
<dbReference type="Proteomes" id="UP000755585">
    <property type="component" value="Unassembled WGS sequence"/>
</dbReference>
<organism evidence="2 3">
    <name type="scientific">Kribbella aluminosa</name>
    <dbReference type="NCBI Taxonomy" id="416017"/>
    <lineage>
        <taxon>Bacteria</taxon>
        <taxon>Bacillati</taxon>
        <taxon>Actinomycetota</taxon>
        <taxon>Actinomycetes</taxon>
        <taxon>Propionibacteriales</taxon>
        <taxon>Kribbellaceae</taxon>
        <taxon>Kribbella</taxon>
    </lineage>
</organism>
<feature type="compositionally biased region" description="Basic and acidic residues" evidence="1">
    <location>
        <begin position="25"/>
        <end position="41"/>
    </location>
</feature>
<feature type="region of interest" description="Disordered" evidence="1">
    <location>
        <begin position="1"/>
        <end position="52"/>
    </location>
</feature>
<sequence length="52" mass="5586">MSDGGGRLKLVAAGGADHASPTARALDESNRAKCDHDESRGRRTFQHRPQPT</sequence>
<keyword evidence="3" id="KW-1185">Reference proteome</keyword>
<dbReference type="RefSeq" id="WP_209695657.1">
    <property type="nucleotide sequence ID" value="NZ_BAAAVU010000006.1"/>
</dbReference>
<proteinExistence type="predicted"/>
<protein>
    <submittedName>
        <fullName evidence="2">Uncharacterized protein</fullName>
    </submittedName>
</protein>
<evidence type="ECO:0000256" key="1">
    <source>
        <dbReference type="SAM" id="MobiDB-lite"/>
    </source>
</evidence>
<evidence type="ECO:0000313" key="3">
    <source>
        <dbReference type="Proteomes" id="UP000755585"/>
    </source>
</evidence>
<dbReference type="EMBL" id="JAGINT010000001">
    <property type="protein sequence ID" value="MBP2352992.1"/>
    <property type="molecule type" value="Genomic_DNA"/>
</dbReference>